<name>A0A6J4KQ25_9ACTN</name>
<keyword evidence="4" id="KW-0520">NAD</keyword>
<dbReference type="PRINTS" id="PR00368">
    <property type="entry name" value="FADPNR"/>
</dbReference>
<evidence type="ECO:0000256" key="4">
    <source>
        <dbReference type="PIRSR" id="PIRSR000350-3"/>
    </source>
</evidence>
<dbReference type="Pfam" id="PF02852">
    <property type="entry name" value="Pyr_redox_dim"/>
    <property type="match status" value="1"/>
</dbReference>
<feature type="domain" description="FAD/NAD(P)-binding" evidence="7">
    <location>
        <begin position="4"/>
        <end position="323"/>
    </location>
</feature>
<evidence type="ECO:0000256" key="2">
    <source>
        <dbReference type="ARBA" id="ARBA00022630"/>
    </source>
</evidence>
<evidence type="ECO:0000256" key="1">
    <source>
        <dbReference type="ARBA" id="ARBA00007532"/>
    </source>
</evidence>
<feature type="binding site" evidence="4">
    <location>
        <position position="267"/>
    </location>
    <ligand>
        <name>NAD(+)</name>
        <dbReference type="ChEBI" id="CHEBI:57540"/>
    </ligand>
</feature>
<dbReference type="PRINTS" id="PR00411">
    <property type="entry name" value="PNDRDTASEI"/>
</dbReference>
<dbReference type="InterPro" id="IPR016156">
    <property type="entry name" value="FAD/NAD-linked_Rdtase_dimer_sf"/>
</dbReference>
<proteinExistence type="inferred from homology"/>
<accession>A0A6J4KQ25</accession>
<keyword evidence="3 4" id="KW-0274">FAD</keyword>
<dbReference type="PANTHER" id="PTHR43014:SF2">
    <property type="entry name" value="MERCURIC REDUCTASE"/>
    <property type="match status" value="1"/>
</dbReference>
<dbReference type="SUPFAM" id="SSF55424">
    <property type="entry name" value="FAD/NAD-linked reductases, dimerisation (C-terminal) domain"/>
    <property type="match status" value="1"/>
</dbReference>
<feature type="disulfide bond" description="Redox-active" evidence="5">
    <location>
        <begin position="41"/>
        <end position="46"/>
    </location>
</feature>
<comment type="similarity">
    <text evidence="1">Belongs to the class-I pyridine nucleotide-disulfide oxidoreductase family.</text>
</comment>
<keyword evidence="2" id="KW-0285">Flavoprotein</keyword>
<keyword evidence="4" id="KW-0547">Nucleotide-binding</keyword>
<comment type="cofactor">
    <cofactor evidence="4">
        <name>FAD</name>
        <dbReference type="ChEBI" id="CHEBI:57692"/>
    </cofactor>
    <text evidence="4">Binds 1 FAD per subunit.</text>
</comment>
<feature type="binding site" evidence="4">
    <location>
        <position position="309"/>
    </location>
    <ligand>
        <name>FAD</name>
        <dbReference type="ChEBI" id="CHEBI:57692"/>
    </ligand>
</feature>
<feature type="binding site" evidence="4">
    <location>
        <begin position="143"/>
        <end position="145"/>
    </location>
    <ligand>
        <name>FAD</name>
        <dbReference type="ChEBI" id="CHEBI:57692"/>
    </ligand>
</feature>
<dbReference type="Gene3D" id="3.30.390.30">
    <property type="match status" value="1"/>
</dbReference>
<feature type="binding site" evidence="4">
    <location>
        <position position="119"/>
    </location>
    <ligand>
        <name>FAD</name>
        <dbReference type="ChEBI" id="CHEBI:57692"/>
    </ligand>
</feature>
<dbReference type="AlphaFoldDB" id="A0A6J4KQ25"/>
<dbReference type="InterPro" id="IPR004099">
    <property type="entry name" value="Pyr_nucl-diS_OxRdtase_dimer"/>
</dbReference>
<evidence type="ECO:0000256" key="5">
    <source>
        <dbReference type="PIRSR" id="PIRSR000350-4"/>
    </source>
</evidence>
<dbReference type="Gene3D" id="3.50.50.60">
    <property type="entry name" value="FAD/NAD(P)-binding domain"/>
    <property type="match status" value="2"/>
</dbReference>
<dbReference type="PIRSF" id="PIRSF000350">
    <property type="entry name" value="Mercury_reductase_MerA"/>
    <property type="match status" value="1"/>
</dbReference>
<organism evidence="8">
    <name type="scientific">uncultured Frankineae bacterium</name>
    <dbReference type="NCBI Taxonomy" id="437475"/>
    <lineage>
        <taxon>Bacteria</taxon>
        <taxon>Bacillati</taxon>
        <taxon>Actinomycetota</taxon>
        <taxon>Actinomycetes</taxon>
        <taxon>Frankiales</taxon>
        <taxon>environmental samples</taxon>
    </lineage>
</organism>
<feature type="binding site" evidence="4">
    <location>
        <position position="50"/>
    </location>
    <ligand>
        <name>FAD</name>
        <dbReference type="ChEBI" id="CHEBI:57692"/>
    </ligand>
</feature>
<reference evidence="8" key="1">
    <citation type="submission" date="2020-02" db="EMBL/GenBank/DDBJ databases">
        <authorList>
            <person name="Meier V. D."/>
        </authorList>
    </citation>
    <scope>NUCLEOTIDE SEQUENCE</scope>
    <source>
        <strain evidence="8">AVDCRST_MAG07</strain>
    </source>
</reference>
<evidence type="ECO:0000313" key="8">
    <source>
        <dbReference type="EMBL" id="CAA9310428.1"/>
    </source>
</evidence>
<dbReference type="SUPFAM" id="SSF51905">
    <property type="entry name" value="FAD/NAD(P)-binding domain"/>
    <property type="match status" value="1"/>
</dbReference>
<evidence type="ECO:0000256" key="3">
    <source>
        <dbReference type="ARBA" id="ARBA00022827"/>
    </source>
</evidence>
<feature type="binding site" evidence="4">
    <location>
        <position position="203"/>
    </location>
    <ligand>
        <name>NAD(+)</name>
        <dbReference type="ChEBI" id="CHEBI:57540"/>
    </ligand>
</feature>
<dbReference type="InterPro" id="IPR023753">
    <property type="entry name" value="FAD/NAD-binding_dom"/>
</dbReference>
<dbReference type="EMBL" id="CADCUB010000026">
    <property type="protein sequence ID" value="CAA9310428.1"/>
    <property type="molecule type" value="Genomic_DNA"/>
</dbReference>
<dbReference type="GO" id="GO:0003955">
    <property type="term" value="F:NAD(P)H dehydrogenase (quinone) activity"/>
    <property type="evidence" value="ECO:0007669"/>
    <property type="project" value="TreeGrafter"/>
</dbReference>
<feature type="binding site" evidence="4">
    <location>
        <begin position="180"/>
        <end position="187"/>
    </location>
    <ligand>
        <name>NAD(+)</name>
        <dbReference type="ChEBI" id="CHEBI:57540"/>
    </ligand>
</feature>
<protein>
    <submittedName>
        <fullName evidence="8">PF00070 family, FAD-dependent NAD(P)-disulphide oxidoreductase</fullName>
    </submittedName>
</protein>
<evidence type="ECO:0000259" key="6">
    <source>
        <dbReference type="Pfam" id="PF02852"/>
    </source>
</evidence>
<dbReference type="InterPro" id="IPR001100">
    <property type="entry name" value="Pyr_nuc-diS_OxRdtase"/>
</dbReference>
<sequence>MERFDVVVLGAGSAGEGIATTLAGRGRAVALVEQLRVGGECPYVACMPSKTMLRSAEARSAARRLDQLGGASAAPRLDGDDEAFRAAVARRDEVSEHRDDGGAAEELAEAGVVLVRGPGRVTAPGVVTVDGRELAWTDLVVATGSSAVVPPLDGLDLVPTWTSDQALSAQERPASLFVLGGGAVGCELAQVHARFGCRVVLAEAGEQLLAREEPSIAARLADVLRGDGVDVRLGVELDRARPSGGGARLHLSDGSSVDVERVLVATGRTPTTDGLGLEVLGIEPGEDGELVVDDRCRVAGQLHVWAAGDVTQKGPYTHTANYQARIVSANLLGEHRTADYRAIPRAVYTEPAVASVGMDAATAAEQGLSARTAVMDLGETARAATEGAGGGRLVLTAVDGVLVGAAAIGPRADEWLAEATLAVRARVPLEVLADVVHAFPTFGEAYEPPVRELAGLSV</sequence>
<evidence type="ECO:0000259" key="7">
    <source>
        <dbReference type="Pfam" id="PF07992"/>
    </source>
</evidence>
<gene>
    <name evidence="8" type="ORF">AVDCRST_MAG07-501</name>
</gene>
<dbReference type="Pfam" id="PF07992">
    <property type="entry name" value="Pyr_redox_2"/>
    <property type="match status" value="1"/>
</dbReference>
<dbReference type="PANTHER" id="PTHR43014">
    <property type="entry name" value="MERCURIC REDUCTASE"/>
    <property type="match status" value="1"/>
</dbReference>
<feature type="domain" description="Pyridine nucleotide-disulphide oxidoreductase dimerisation" evidence="6">
    <location>
        <begin position="343"/>
        <end position="446"/>
    </location>
</feature>
<dbReference type="InterPro" id="IPR036188">
    <property type="entry name" value="FAD/NAD-bd_sf"/>
</dbReference>
<dbReference type="GO" id="GO:0050660">
    <property type="term" value="F:flavin adenine dinucleotide binding"/>
    <property type="evidence" value="ECO:0007669"/>
    <property type="project" value="TreeGrafter"/>
</dbReference>